<dbReference type="CDD" id="cd00093">
    <property type="entry name" value="HTH_XRE"/>
    <property type="match status" value="1"/>
</dbReference>
<reference evidence="5 6" key="1">
    <citation type="submission" date="2022-04" db="EMBL/GenBank/DDBJ databases">
        <title>Positive selection, recombination, and allopatry shape intraspecific diversity of widespread and dominant cyanobacteria.</title>
        <authorList>
            <person name="Wei J."/>
            <person name="Shu W."/>
            <person name="Hu C."/>
        </authorList>
    </citation>
    <scope>NUCLEOTIDE SEQUENCE [LARGE SCALE GENOMIC DNA]</scope>
    <source>
        <strain evidence="5 6">AS-A4</strain>
    </source>
</reference>
<keyword evidence="2" id="KW-0238">DNA-binding</keyword>
<dbReference type="PANTHER" id="PTHR46797">
    <property type="entry name" value="HTH-TYPE TRANSCRIPTIONAL REGULATOR"/>
    <property type="match status" value="1"/>
</dbReference>
<evidence type="ECO:0000313" key="5">
    <source>
        <dbReference type="EMBL" id="MEP1061042.1"/>
    </source>
</evidence>
<keyword evidence="1" id="KW-0805">Transcription regulation</keyword>
<dbReference type="PANTHER" id="PTHR46797:SF23">
    <property type="entry name" value="HTH-TYPE TRANSCRIPTIONAL REGULATOR SUTR"/>
    <property type="match status" value="1"/>
</dbReference>
<keyword evidence="3" id="KW-0804">Transcription</keyword>
<evidence type="ECO:0000256" key="2">
    <source>
        <dbReference type="ARBA" id="ARBA00023125"/>
    </source>
</evidence>
<dbReference type="Gene3D" id="1.10.260.40">
    <property type="entry name" value="lambda repressor-like DNA-binding domains"/>
    <property type="match status" value="1"/>
</dbReference>
<accession>A0ABV0KP70</accession>
<dbReference type="RefSeq" id="WP_199305327.1">
    <property type="nucleotide sequence ID" value="NZ_JAMPLM010000026.1"/>
</dbReference>
<evidence type="ECO:0000313" key="6">
    <source>
        <dbReference type="Proteomes" id="UP001476950"/>
    </source>
</evidence>
<evidence type="ECO:0000256" key="1">
    <source>
        <dbReference type="ARBA" id="ARBA00023015"/>
    </source>
</evidence>
<feature type="domain" description="HTH cro/C1-type" evidence="4">
    <location>
        <begin position="27"/>
        <end position="81"/>
    </location>
</feature>
<dbReference type="Pfam" id="PF01381">
    <property type="entry name" value="HTH_3"/>
    <property type="match status" value="1"/>
</dbReference>
<dbReference type="InterPro" id="IPR050807">
    <property type="entry name" value="TransReg_Diox_bact_type"/>
</dbReference>
<dbReference type="Proteomes" id="UP001476950">
    <property type="component" value="Unassembled WGS sequence"/>
</dbReference>
<dbReference type="PROSITE" id="PS50943">
    <property type="entry name" value="HTH_CROC1"/>
    <property type="match status" value="1"/>
</dbReference>
<organism evidence="5 6">
    <name type="scientific">Stenomitos frigidus AS-A4</name>
    <dbReference type="NCBI Taxonomy" id="2933935"/>
    <lineage>
        <taxon>Bacteria</taxon>
        <taxon>Bacillati</taxon>
        <taxon>Cyanobacteriota</taxon>
        <taxon>Cyanophyceae</taxon>
        <taxon>Leptolyngbyales</taxon>
        <taxon>Leptolyngbyaceae</taxon>
        <taxon>Stenomitos</taxon>
    </lineage>
</organism>
<name>A0ABV0KP70_9CYAN</name>
<evidence type="ECO:0000259" key="4">
    <source>
        <dbReference type="PROSITE" id="PS50943"/>
    </source>
</evidence>
<keyword evidence="6" id="KW-1185">Reference proteome</keyword>
<sequence length="98" mass="11156">MLAAFPHDCPVGDKSQSDVKQRFGKAIRRRRRELDLSQEELAERAELHRTYVSDIERGDRNPSLENIEKLAKALTIKVSDLFVRYGVEDASNDQADLG</sequence>
<comment type="caution">
    <text evidence="5">The sequence shown here is derived from an EMBL/GenBank/DDBJ whole genome shotgun (WGS) entry which is preliminary data.</text>
</comment>
<dbReference type="InterPro" id="IPR001387">
    <property type="entry name" value="Cro/C1-type_HTH"/>
</dbReference>
<proteinExistence type="predicted"/>
<gene>
    <name evidence="5" type="ORF">NDI38_21660</name>
</gene>
<dbReference type="InterPro" id="IPR010982">
    <property type="entry name" value="Lambda_DNA-bd_dom_sf"/>
</dbReference>
<evidence type="ECO:0000256" key="3">
    <source>
        <dbReference type="ARBA" id="ARBA00023163"/>
    </source>
</evidence>
<protein>
    <submittedName>
        <fullName evidence="5">Helix-turn-helix domain-containing protein</fullName>
    </submittedName>
</protein>
<dbReference type="EMBL" id="JAMPLM010000026">
    <property type="protein sequence ID" value="MEP1061042.1"/>
    <property type="molecule type" value="Genomic_DNA"/>
</dbReference>
<dbReference type="SMART" id="SM00530">
    <property type="entry name" value="HTH_XRE"/>
    <property type="match status" value="1"/>
</dbReference>
<dbReference type="SUPFAM" id="SSF47413">
    <property type="entry name" value="lambda repressor-like DNA-binding domains"/>
    <property type="match status" value="1"/>
</dbReference>